<dbReference type="EMBL" id="LUKE01000006">
    <property type="protein sequence ID" value="KYG61538.1"/>
    <property type="molecule type" value="Genomic_DNA"/>
</dbReference>
<feature type="chain" id="PRO_5007572646" evidence="1">
    <location>
        <begin position="21"/>
        <end position="226"/>
    </location>
</feature>
<accession>A0A150WEJ3</accession>
<dbReference type="RefSeq" id="WP_061836620.1">
    <property type="nucleotide sequence ID" value="NZ_LUKE01000006.1"/>
</dbReference>
<name>A0A150WEJ3_BDEBC</name>
<dbReference type="AlphaFoldDB" id="A0A150WEJ3"/>
<evidence type="ECO:0000256" key="1">
    <source>
        <dbReference type="SAM" id="SignalP"/>
    </source>
</evidence>
<dbReference type="Proteomes" id="UP000075320">
    <property type="component" value="Unassembled WGS sequence"/>
</dbReference>
<feature type="signal peptide" evidence="1">
    <location>
        <begin position="1"/>
        <end position="20"/>
    </location>
</feature>
<keyword evidence="3" id="KW-1185">Reference proteome</keyword>
<reference evidence="2 3" key="1">
    <citation type="submission" date="2016-03" db="EMBL/GenBank/DDBJ databases">
        <authorList>
            <person name="Ploux O."/>
        </authorList>
    </citation>
    <scope>NUCLEOTIDE SEQUENCE [LARGE SCALE GENOMIC DNA]</scope>
    <source>
        <strain evidence="2 3">R0</strain>
    </source>
</reference>
<evidence type="ECO:0000313" key="3">
    <source>
        <dbReference type="Proteomes" id="UP000075320"/>
    </source>
</evidence>
<proteinExistence type="predicted"/>
<sequence length="226" mass="25161">MKIQIAFLGLLLAFGSVAQAKISCHVEEPVELYKFQDEILALPKKVSSADELIEKMRAPLHCLTEAYANSEDLLTKYVAGACLQRLMGAPEIKGFKVNRGYKIVKEAIINQQLLSSNLLQKSEIADLASGKWSDYVVFCKGIKDSLCSDFLPTNDRIKSQNELLGATSMLLLKSAFVTFHGDAKKKVAEQIRQLHRETPATSPLKRRVIDQILKDIDQPSLELRGS</sequence>
<protein>
    <submittedName>
        <fullName evidence="2">Uncharacterized protein</fullName>
    </submittedName>
</protein>
<comment type="caution">
    <text evidence="2">The sequence shown here is derived from an EMBL/GenBank/DDBJ whole genome shotgun (WGS) entry which is preliminary data.</text>
</comment>
<gene>
    <name evidence="2" type="ORF">AZI86_17680</name>
</gene>
<dbReference type="OrthoDB" id="5291722at2"/>
<evidence type="ECO:0000313" key="2">
    <source>
        <dbReference type="EMBL" id="KYG61538.1"/>
    </source>
</evidence>
<keyword evidence="1" id="KW-0732">Signal</keyword>
<organism evidence="2 3">
    <name type="scientific">Bdellovibrio bacteriovorus</name>
    <dbReference type="NCBI Taxonomy" id="959"/>
    <lineage>
        <taxon>Bacteria</taxon>
        <taxon>Pseudomonadati</taxon>
        <taxon>Bdellovibrionota</taxon>
        <taxon>Bdellovibrionia</taxon>
        <taxon>Bdellovibrionales</taxon>
        <taxon>Pseudobdellovibrionaceae</taxon>
        <taxon>Bdellovibrio</taxon>
    </lineage>
</organism>